<dbReference type="AlphaFoldDB" id="A0A6C0GP45"/>
<name>A0A6C0GP45_9BACT</name>
<gene>
    <name evidence="3" type="ORF">GXP67_25745</name>
</gene>
<keyword evidence="4" id="KW-1185">Reference proteome</keyword>
<protein>
    <recommendedName>
        <fullName evidence="5">Alpha-1,2-fucosyltransferase</fullName>
    </recommendedName>
</protein>
<evidence type="ECO:0000256" key="2">
    <source>
        <dbReference type="ARBA" id="ARBA00022679"/>
    </source>
</evidence>
<evidence type="ECO:0000313" key="3">
    <source>
        <dbReference type="EMBL" id="QHT69805.1"/>
    </source>
</evidence>
<evidence type="ECO:0000313" key="4">
    <source>
        <dbReference type="Proteomes" id="UP000480178"/>
    </source>
</evidence>
<evidence type="ECO:0008006" key="5">
    <source>
        <dbReference type="Google" id="ProtNLM"/>
    </source>
</evidence>
<dbReference type="Gene3D" id="3.40.50.11350">
    <property type="match status" value="1"/>
</dbReference>
<accession>A0A6C0GP45</accession>
<dbReference type="PANTHER" id="PTHR11927:SF9">
    <property type="entry name" value="L-FUCOSYLTRANSFERASE"/>
    <property type="match status" value="1"/>
</dbReference>
<proteinExistence type="predicted"/>
<dbReference type="Proteomes" id="UP000480178">
    <property type="component" value="Chromosome"/>
</dbReference>
<dbReference type="GO" id="GO:0016020">
    <property type="term" value="C:membrane"/>
    <property type="evidence" value="ECO:0007669"/>
    <property type="project" value="InterPro"/>
</dbReference>
<evidence type="ECO:0000256" key="1">
    <source>
        <dbReference type="ARBA" id="ARBA00022676"/>
    </source>
</evidence>
<organism evidence="3 4">
    <name type="scientific">Rhodocytophaga rosea</name>
    <dbReference type="NCBI Taxonomy" id="2704465"/>
    <lineage>
        <taxon>Bacteria</taxon>
        <taxon>Pseudomonadati</taxon>
        <taxon>Bacteroidota</taxon>
        <taxon>Cytophagia</taxon>
        <taxon>Cytophagales</taxon>
        <taxon>Rhodocytophagaceae</taxon>
        <taxon>Rhodocytophaga</taxon>
    </lineage>
</organism>
<keyword evidence="1" id="KW-0328">Glycosyltransferase</keyword>
<dbReference type="KEGG" id="rhoz:GXP67_25745"/>
<keyword evidence="2" id="KW-0808">Transferase</keyword>
<reference evidence="3 4" key="1">
    <citation type="submission" date="2020-01" db="EMBL/GenBank/DDBJ databases">
        <authorList>
            <person name="Kim M.K."/>
        </authorList>
    </citation>
    <scope>NUCLEOTIDE SEQUENCE [LARGE SCALE GENOMIC DNA]</scope>
    <source>
        <strain evidence="3 4">172606-1</strain>
    </source>
</reference>
<sequence>MVKRLGQLGNRLFTFAHVIANSIENGYSVINPNLDQYASYFECSSTNNFNGYPISVRLFKSTLFNKVTLPLDKKIIFNLASSFTNTFIKNSSIKFITDQDNDYEMNSPHFIENAKNKTVIAHGWLFRDKKNFNKHADTLRKLFKPIELHRTNVNNLIHTCRKECEILIGVHMRKGDYATFRGGEYYYDTTTYVSKLLNIKELLESRYNKISFLICSNEPVDVEAFTTKGLTVHLGTNHFIEDLYSLAECDYIIGPPSSYSTWASFYGNKPICILRNKEQLIKLEDFEVYLYKGY</sequence>
<dbReference type="EMBL" id="CP048222">
    <property type="protein sequence ID" value="QHT69805.1"/>
    <property type="molecule type" value="Genomic_DNA"/>
</dbReference>
<dbReference type="GO" id="GO:0005975">
    <property type="term" value="P:carbohydrate metabolic process"/>
    <property type="evidence" value="ECO:0007669"/>
    <property type="project" value="InterPro"/>
</dbReference>
<dbReference type="InterPro" id="IPR002516">
    <property type="entry name" value="Glyco_trans_11"/>
</dbReference>
<dbReference type="RefSeq" id="WP_162445789.1">
    <property type="nucleotide sequence ID" value="NZ_CP048222.1"/>
</dbReference>
<dbReference type="GO" id="GO:0008107">
    <property type="term" value="F:galactoside 2-alpha-L-fucosyltransferase activity"/>
    <property type="evidence" value="ECO:0007669"/>
    <property type="project" value="InterPro"/>
</dbReference>
<dbReference type="Pfam" id="PF01531">
    <property type="entry name" value="Glyco_transf_11"/>
    <property type="match status" value="1"/>
</dbReference>
<dbReference type="PANTHER" id="PTHR11927">
    <property type="entry name" value="GALACTOSIDE 2-L-FUCOSYLTRANSFERASE"/>
    <property type="match status" value="1"/>
</dbReference>